<evidence type="ECO:0000259" key="1">
    <source>
        <dbReference type="Pfam" id="PF04233"/>
    </source>
</evidence>
<dbReference type="Proteomes" id="UP000814367">
    <property type="component" value="Unassembled WGS sequence"/>
</dbReference>
<reference evidence="4 5" key="1">
    <citation type="submission" date="2018-08" db="EMBL/GenBank/DDBJ databases">
        <title>A genome reference for cultivated species of the human gut microbiota.</title>
        <authorList>
            <person name="Zou Y."/>
            <person name="Xue W."/>
            <person name="Luo G."/>
        </authorList>
    </citation>
    <scope>NUCLEOTIDE SEQUENCE [LARGE SCALE GENOMIC DNA]</scope>
    <source>
        <strain evidence="4 5">OM08-17AT</strain>
    </source>
</reference>
<evidence type="ECO:0000313" key="6">
    <source>
        <dbReference type="Proteomes" id="UP000481807"/>
    </source>
</evidence>
<reference evidence="3 6" key="2">
    <citation type="submission" date="2018-08" db="EMBL/GenBank/DDBJ databases">
        <title>Murine metabolic-syndrome-specific gut microbial biobank.</title>
        <authorList>
            <person name="Liu C."/>
        </authorList>
    </citation>
    <scope>NUCLEOTIDE SEQUENCE [LARGE SCALE GENOMIC DNA]</scope>
    <source>
        <strain evidence="3 6">1XD21-27</strain>
    </source>
</reference>
<comment type="caution">
    <text evidence="4">The sequence shown here is derived from an EMBL/GenBank/DDBJ whole genome shotgun (WGS) entry which is preliminary data.</text>
</comment>
<dbReference type="EMBL" id="JAANHJ010000001">
    <property type="protein sequence ID" value="MCG6225817.1"/>
    <property type="molecule type" value="Genomic_DNA"/>
</dbReference>
<accession>A0A6H3FNT3</accession>
<keyword evidence="7" id="KW-1185">Reference proteome</keyword>
<evidence type="ECO:0000313" key="3">
    <source>
        <dbReference type="EMBL" id="NBH29501.1"/>
    </source>
</evidence>
<reference evidence="2 7" key="3">
    <citation type="submission" date="2020-03" db="EMBL/GenBank/DDBJ databases">
        <title>Comparative genetics of Staphylococcus warneri persistents from caprine mastitis.</title>
        <authorList>
            <person name="Franca C.A."/>
            <person name="Rosa D.S."/>
            <person name="Silva A."/>
            <person name="Rodrigues D.L.N."/>
            <person name="Santos R.G."/>
            <person name="Castillo R.E.H."/>
            <person name="Moreira M.A.S."/>
            <person name="Lima M.C."/>
            <person name="Gouveia G.V."/>
            <person name="Gouveia J.J.S."/>
            <person name="Souza R.F.S."/>
            <person name="Bertram B."/>
            <person name="Azevedo V."/>
            <person name="Costa M."/>
        </authorList>
    </citation>
    <scope>NUCLEOTIDE SEQUENCE [LARGE SCALE GENOMIC DNA]</scope>
    <source>
        <strain evidence="2 7">Cap 9.2</strain>
    </source>
</reference>
<evidence type="ECO:0000313" key="7">
    <source>
        <dbReference type="Proteomes" id="UP000814367"/>
    </source>
</evidence>
<dbReference type="AlphaFoldDB" id="A0A6H3FNT3"/>
<sequence length="326" mass="37640">MTKLERVTSHVVIRGRHPNEFVSELKKQFNSTTYNASRLLVTESARVQAESQKLTYLKELGEDGEYKYVAKIDKKTSKLCHSLNGKVFKVKDMIPGVNAPPMHPWCRSTTVPHVGNWREKFFKERKGKYQVEDDTTKDELQQAKVLGKKIYITDQAIDKVRYVDIPTHTKEENQFIQEQHKALLKEAKENNDSNEVAYLLKDGKVTKVYGDQDSVSFVPGEKATELLFNSKPNSIIMLHNHPGQSGFSLNDLGLYIKQNSVQTITIVTNKSQVKYITKTNKYISSVAVDLLTKHFYNKNERLIKEKEIENYLKDLHQIKMINYNVR</sequence>
<dbReference type="Pfam" id="PF04233">
    <property type="entry name" value="Phage_Mu_F"/>
    <property type="match status" value="1"/>
</dbReference>
<dbReference type="Proteomes" id="UP000261016">
    <property type="component" value="Unassembled WGS sequence"/>
</dbReference>
<evidence type="ECO:0000313" key="2">
    <source>
        <dbReference type="EMBL" id="MCG6225817.1"/>
    </source>
</evidence>
<dbReference type="EMBL" id="QSTD01000001">
    <property type="protein sequence ID" value="RGM32608.1"/>
    <property type="molecule type" value="Genomic_DNA"/>
</dbReference>
<evidence type="ECO:0000313" key="4">
    <source>
        <dbReference type="EMBL" id="RGM32608.1"/>
    </source>
</evidence>
<protein>
    <submittedName>
        <fullName evidence="4">Head morphogenesis protein</fullName>
    </submittedName>
    <submittedName>
        <fullName evidence="2">Minor capsid protein</fullName>
    </submittedName>
</protein>
<dbReference type="NCBIfam" id="TIGR01641">
    <property type="entry name" value="phageSPP1_gp7"/>
    <property type="match status" value="1"/>
</dbReference>
<dbReference type="InterPro" id="IPR006528">
    <property type="entry name" value="Phage_head_morphogenesis_dom"/>
</dbReference>
<feature type="domain" description="Phage head morphogenesis" evidence="1">
    <location>
        <begin position="4"/>
        <end position="110"/>
    </location>
</feature>
<proteinExistence type="predicted"/>
<name>A0A6H3FNT3_STAWA</name>
<dbReference type="Proteomes" id="UP000481807">
    <property type="component" value="Unassembled WGS sequence"/>
</dbReference>
<dbReference type="EMBL" id="QXWP01000001">
    <property type="protein sequence ID" value="NBH29501.1"/>
    <property type="molecule type" value="Genomic_DNA"/>
</dbReference>
<gene>
    <name evidence="3" type="ORF">D3Z30_00705</name>
    <name evidence="4" type="ORF">DXC19_03640</name>
    <name evidence="2" type="ORF">G8J23_07465</name>
</gene>
<organism evidence="4 5">
    <name type="scientific">Staphylococcus warneri</name>
    <dbReference type="NCBI Taxonomy" id="1292"/>
    <lineage>
        <taxon>Bacteria</taxon>
        <taxon>Bacillati</taxon>
        <taxon>Bacillota</taxon>
        <taxon>Bacilli</taxon>
        <taxon>Bacillales</taxon>
        <taxon>Staphylococcaceae</taxon>
        <taxon>Staphylococcus</taxon>
    </lineage>
</organism>
<evidence type="ECO:0000313" key="5">
    <source>
        <dbReference type="Proteomes" id="UP000261016"/>
    </source>
</evidence>